<proteinExistence type="predicted"/>
<dbReference type="Pfam" id="PF25411">
    <property type="entry name" value="DUF7888"/>
    <property type="match status" value="1"/>
</dbReference>
<evidence type="ECO:0000313" key="2">
    <source>
        <dbReference type="EMBL" id="KAK2030631.1"/>
    </source>
</evidence>
<comment type="caution">
    <text evidence="2">The sequence shown here is derived from an EMBL/GenBank/DDBJ whole genome shotgun (WGS) entry which is preliminary data.</text>
</comment>
<evidence type="ECO:0000313" key="3">
    <source>
        <dbReference type="Proteomes" id="UP001232148"/>
    </source>
</evidence>
<dbReference type="EMBL" id="MU842849">
    <property type="protein sequence ID" value="KAK2030631.1"/>
    <property type="molecule type" value="Genomic_DNA"/>
</dbReference>
<gene>
    <name evidence="2" type="ORF">LX32DRAFT_651435</name>
</gene>
<dbReference type="InterPro" id="IPR057210">
    <property type="entry name" value="DUF7888"/>
</dbReference>
<evidence type="ECO:0000259" key="1">
    <source>
        <dbReference type="Pfam" id="PF25411"/>
    </source>
</evidence>
<feature type="domain" description="DUF7888" evidence="1">
    <location>
        <begin position="4"/>
        <end position="117"/>
    </location>
</feature>
<dbReference type="Proteomes" id="UP001232148">
    <property type="component" value="Unassembled WGS sequence"/>
</dbReference>
<dbReference type="PANTHER" id="PTHR40845:SF1">
    <property type="match status" value="1"/>
</dbReference>
<name>A0AAD9HK72_9PEZI</name>
<dbReference type="AlphaFoldDB" id="A0AAD9HK72"/>
<protein>
    <recommendedName>
        <fullName evidence="1">DUF7888 domain-containing protein</fullName>
    </recommendedName>
</protein>
<organism evidence="2 3">
    <name type="scientific">Colletotrichum zoysiae</name>
    <dbReference type="NCBI Taxonomy" id="1216348"/>
    <lineage>
        <taxon>Eukaryota</taxon>
        <taxon>Fungi</taxon>
        <taxon>Dikarya</taxon>
        <taxon>Ascomycota</taxon>
        <taxon>Pezizomycotina</taxon>
        <taxon>Sordariomycetes</taxon>
        <taxon>Hypocreomycetidae</taxon>
        <taxon>Glomerellales</taxon>
        <taxon>Glomerellaceae</taxon>
        <taxon>Colletotrichum</taxon>
        <taxon>Colletotrichum graminicola species complex</taxon>
    </lineage>
</organism>
<keyword evidence="3" id="KW-1185">Reference proteome</keyword>
<dbReference type="PANTHER" id="PTHR40845">
    <property type="match status" value="1"/>
</dbReference>
<accession>A0AAD9HK72</accession>
<sequence length="117" mass="12715">MFIAADAIGRSSSFKAAREAFTQQQPDLMWQHNPDYNKFPAAACYGLGYRLANPNGFAGLVTVNITGPGKVETYDCMYVEGPNQFLTDSDGGSLNLGITYDPTRCSFDHDTADLTCS</sequence>
<reference evidence="2" key="1">
    <citation type="submission" date="2021-06" db="EMBL/GenBank/DDBJ databases">
        <title>Comparative genomics, transcriptomics and evolutionary studies reveal genomic signatures of adaptation to plant cell wall in hemibiotrophic fungi.</title>
        <authorList>
            <consortium name="DOE Joint Genome Institute"/>
            <person name="Baroncelli R."/>
            <person name="Diaz J.F."/>
            <person name="Benocci T."/>
            <person name="Peng M."/>
            <person name="Battaglia E."/>
            <person name="Haridas S."/>
            <person name="Andreopoulos W."/>
            <person name="Labutti K."/>
            <person name="Pangilinan J."/>
            <person name="Floch G.L."/>
            <person name="Makela M.R."/>
            <person name="Henrissat B."/>
            <person name="Grigoriev I.V."/>
            <person name="Crouch J.A."/>
            <person name="De Vries R.P."/>
            <person name="Sukno S.A."/>
            <person name="Thon M.R."/>
        </authorList>
    </citation>
    <scope>NUCLEOTIDE SEQUENCE</scope>
    <source>
        <strain evidence="2">MAFF235873</strain>
    </source>
</reference>